<proteinExistence type="inferred from homology"/>
<dbReference type="EMBL" id="BMHP01000001">
    <property type="protein sequence ID" value="GGD56862.1"/>
    <property type="molecule type" value="Genomic_DNA"/>
</dbReference>
<dbReference type="PRINTS" id="PR01837">
    <property type="entry name" value="MGTCSAPBPROT"/>
</dbReference>
<evidence type="ECO:0000313" key="9">
    <source>
        <dbReference type="EMBL" id="GGD56862.1"/>
    </source>
</evidence>
<feature type="domain" description="MgtC/SapB/SrpB/YhiD N-terminal" evidence="8">
    <location>
        <begin position="27"/>
        <end position="156"/>
    </location>
</feature>
<dbReference type="AlphaFoldDB" id="A0A916YQW6"/>
<evidence type="ECO:0000259" key="8">
    <source>
        <dbReference type="Pfam" id="PF02308"/>
    </source>
</evidence>
<keyword evidence="10" id="KW-1185">Reference proteome</keyword>
<evidence type="ECO:0000256" key="3">
    <source>
        <dbReference type="ARBA" id="ARBA00022475"/>
    </source>
</evidence>
<keyword evidence="6 7" id="KW-0472">Membrane</keyword>
<dbReference type="PANTHER" id="PTHR33778:SF1">
    <property type="entry name" value="MAGNESIUM TRANSPORTER YHID-RELATED"/>
    <property type="match status" value="1"/>
</dbReference>
<evidence type="ECO:0000256" key="6">
    <source>
        <dbReference type="ARBA" id="ARBA00023136"/>
    </source>
</evidence>
<dbReference type="InterPro" id="IPR003416">
    <property type="entry name" value="MgtC/SapB/SrpB/YhiD_fam"/>
</dbReference>
<dbReference type="Pfam" id="PF02308">
    <property type="entry name" value="MgtC"/>
    <property type="match status" value="1"/>
</dbReference>
<feature type="transmembrane region" description="Helical" evidence="7">
    <location>
        <begin position="22"/>
        <end position="39"/>
    </location>
</feature>
<organism evidence="9 10">
    <name type="scientific">Paenibacillus nasutitermitis</name>
    <dbReference type="NCBI Taxonomy" id="1652958"/>
    <lineage>
        <taxon>Bacteria</taxon>
        <taxon>Bacillati</taxon>
        <taxon>Bacillota</taxon>
        <taxon>Bacilli</taxon>
        <taxon>Bacillales</taxon>
        <taxon>Paenibacillaceae</taxon>
        <taxon>Paenibacillus</taxon>
    </lineage>
</organism>
<dbReference type="InterPro" id="IPR049177">
    <property type="entry name" value="MgtC_SapB_SrpB_YhiD_N"/>
</dbReference>
<comment type="caution">
    <text evidence="9">The sequence shown here is derived from an EMBL/GenBank/DDBJ whole genome shotgun (WGS) entry which is preliminary data.</text>
</comment>
<evidence type="ECO:0000256" key="4">
    <source>
        <dbReference type="ARBA" id="ARBA00022692"/>
    </source>
</evidence>
<comment type="subcellular location">
    <subcellularLocation>
        <location evidence="1">Cell membrane</location>
        <topology evidence="1">Multi-pass membrane protein</topology>
    </subcellularLocation>
</comment>
<evidence type="ECO:0000313" key="10">
    <source>
        <dbReference type="Proteomes" id="UP000612456"/>
    </source>
</evidence>
<reference evidence="9" key="2">
    <citation type="submission" date="2020-09" db="EMBL/GenBank/DDBJ databases">
        <authorList>
            <person name="Sun Q."/>
            <person name="Zhou Y."/>
        </authorList>
    </citation>
    <scope>NUCLEOTIDE SEQUENCE</scope>
    <source>
        <strain evidence="9">CGMCC 1.15178</strain>
    </source>
</reference>
<evidence type="ECO:0000256" key="7">
    <source>
        <dbReference type="SAM" id="Phobius"/>
    </source>
</evidence>
<evidence type="ECO:0000256" key="5">
    <source>
        <dbReference type="ARBA" id="ARBA00022989"/>
    </source>
</evidence>
<evidence type="ECO:0000256" key="1">
    <source>
        <dbReference type="ARBA" id="ARBA00004651"/>
    </source>
</evidence>
<keyword evidence="3" id="KW-1003">Cell membrane</keyword>
<keyword evidence="5 7" id="KW-1133">Transmembrane helix</keyword>
<feature type="transmembrane region" description="Helical" evidence="7">
    <location>
        <begin position="113"/>
        <end position="130"/>
    </location>
</feature>
<protein>
    <recommendedName>
        <fullName evidence="8">MgtC/SapB/SrpB/YhiD N-terminal domain-containing protein</fullName>
    </recommendedName>
</protein>
<dbReference type="RefSeq" id="WP_188990280.1">
    <property type="nucleotide sequence ID" value="NZ_BMHP01000001.1"/>
</dbReference>
<dbReference type="PANTHER" id="PTHR33778">
    <property type="entry name" value="PROTEIN MGTC"/>
    <property type="match status" value="1"/>
</dbReference>
<feature type="transmembrane region" description="Helical" evidence="7">
    <location>
        <begin position="51"/>
        <end position="73"/>
    </location>
</feature>
<accession>A0A916YQW6</accession>
<dbReference type="Proteomes" id="UP000612456">
    <property type="component" value="Unassembled WGS sequence"/>
</dbReference>
<dbReference type="GO" id="GO:0005886">
    <property type="term" value="C:plasma membrane"/>
    <property type="evidence" value="ECO:0007669"/>
    <property type="project" value="UniProtKB-SubCell"/>
</dbReference>
<sequence>MNVLDVISIDLLSQNWLDNREIFLRIIISGILGLLIGWGRTNKHKPAGVKTYSYVTLSCTLITIISIHSAAQYSGDFESTMMDPMRLAAQIVTGLGFIGAGVILKDGLQVKGLTSAAMIFFSGGIGIGIGAGFYEFTIFAMITSMVISKIGSFLERKLERKQQKADPIPFDWELKL</sequence>
<comment type="similarity">
    <text evidence="2">Belongs to the MgtC/SapB family.</text>
</comment>
<name>A0A916YQW6_9BACL</name>
<reference evidence="9" key="1">
    <citation type="journal article" date="2014" name="Int. J. Syst. Evol. Microbiol.">
        <title>Complete genome sequence of Corynebacterium casei LMG S-19264T (=DSM 44701T), isolated from a smear-ripened cheese.</title>
        <authorList>
            <consortium name="US DOE Joint Genome Institute (JGI-PGF)"/>
            <person name="Walter F."/>
            <person name="Albersmeier A."/>
            <person name="Kalinowski J."/>
            <person name="Ruckert C."/>
        </authorList>
    </citation>
    <scope>NUCLEOTIDE SEQUENCE</scope>
    <source>
        <strain evidence="9">CGMCC 1.15178</strain>
    </source>
</reference>
<evidence type="ECO:0000256" key="2">
    <source>
        <dbReference type="ARBA" id="ARBA00009298"/>
    </source>
</evidence>
<keyword evidence="4 7" id="KW-0812">Transmembrane</keyword>
<feature type="transmembrane region" description="Helical" evidence="7">
    <location>
        <begin position="85"/>
        <end position="104"/>
    </location>
</feature>
<gene>
    <name evidence="9" type="ORF">GCM10010911_13270</name>
</gene>